<dbReference type="AlphaFoldDB" id="A0A930DQL3"/>
<dbReference type="InterPro" id="IPR005531">
    <property type="entry name" value="Asp23"/>
</dbReference>
<name>A0A930DQL3_9FIRM</name>
<comment type="similarity">
    <text evidence="1">Belongs to the asp23 family.</text>
</comment>
<evidence type="ECO:0000256" key="1">
    <source>
        <dbReference type="ARBA" id="ARBA00005721"/>
    </source>
</evidence>
<dbReference type="PANTHER" id="PTHR34297:SF2">
    <property type="entry name" value="ASP23_GLS24 FAMILY ENVELOPE STRESS RESPONSE PROTEIN"/>
    <property type="match status" value="1"/>
</dbReference>
<dbReference type="Pfam" id="PF03780">
    <property type="entry name" value="Asp23"/>
    <property type="match status" value="1"/>
</dbReference>
<reference evidence="2" key="1">
    <citation type="submission" date="2020-04" db="EMBL/GenBank/DDBJ databases">
        <title>Deep metagenomics examines the oral microbiome during advanced dental caries in children, revealing novel taxa and co-occurrences with host molecules.</title>
        <authorList>
            <person name="Baker J.L."/>
            <person name="Morton J.T."/>
            <person name="Dinis M."/>
            <person name="Alvarez R."/>
            <person name="Tran N.C."/>
            <person name="Knight R."/>
            <person name="Edlund A."/>
        </authorList>
    </citation>
    <scope>NUCLEOTIDE SEQUENCE</scope>
    <source>
        <strain evidence="2">JCVI_24_bin.2</strain>
    </source>
</reference>
<sequence length="119" mass="13153">MKGKIPSHFGEVEISERVIAEYAANAAVSCFGIVGMAAVPMSGKGLAHLLRKESYHKGIDVRIKENRISLDFHVIISYGVSIKAVAENLVDSVEYRISRFTGMEVDRINVYVEGVRIID</sequence>
<evidence type="ECO:0000313" key="3">
    <source>
        <dbReference type="Proteomes" id="UP000709351"/>
    </source>
</evidence>
<dbReference type="Proteomes" id="UP000709351">
    <property type="component" value="Unassembled WGS sequence"/>
</dbReference>
<comment type="caution">
    <text evidence="2">The sequence shown here is derived from an EMBL/GenBank/DDBJ whole genome shotgun (WGS) entry which is preliminary data.</text>
</comment>
<dbReference type="EMBL" id="JABZRD010000415">
    <property type="protein sequence ID" value="MBF1284214.1"/>
    <property type="molecule type" value="Genomic_DNA"/>
</dbReference>
<evidence type="ECO:0000313" key="2">
    <source>
        <dbReference type="EMBL" id="MBF1284214.1"/>
    </source>
</evidence>
<dbReference type="RefSeq" id="WP_009534503.1">
    <property type="nucleotide sequence ID" value="NZ_CAUSUX010000032.1"/>
</dbReference>
<dbReference type="PANTHER" id="PTHR34297">
    <property type="entry name" value="HYPOTHETICAL CYTOSOLIC PROTEIN-RELATED"/>
    <property type="match status" value="1"/>
</dbReference>
<proteinExistence type="inferred from homology"/>
<protein>
    <submittedName>
        <fullName evidence="2">Asp23/Gls24 family envelope stress response protein</fullName>
    </submittedName>
</protein>
<accession>A0A930DQL3</accession>
<gene>
    <name evidence="2" type="ORF">HXM93_06770</name>
</gene>
<organism evidence="2 3">
    <name type="scientific">Oribacterium parvum</name>
    <dbReference type="NCBI Taxonomy" id="1501329"/>
    <lineage>
        <taxon>Bacteria</taxon>
        <taxon>Bacillati</taxon>
        <taxon>Bacillota</taxon>
        <taxon>Clostridia</taxon>
        <taxon>Lachnospirales</taxon>
        <taxon>Lachnospiraceae</taxon>
        <taxon>Oribacterium</taxon>
    </lineage>
</organism>